<organism evidence="2 3">
    <name type="scientific">Sphaeroforma arctica JP610</name>
    <dbReference type="NCBI Taxonomy" id="667725"/>
    <lineage>
        <taxon>Eukaryota</taxon>
        <taxon>Ichthyosporea</taxon>
        <taxon>Ichthyophonida</taxon>
        <taxon>Sphaeroforma</taxon>
    </lineage>
</organism>
<keyword evidence="3" id="KW-1185">Reference proteome</keyword>
<dbReference type="EMBL" id="KQ243248">
    <property type="protein sequence ID" value="KNC76119.1"/>
    <property type="molecule type" value="Genomic_DNA"/>
</dbReference>
<proteinExistence type="predicted"/>
<reference evidence="2 3" key="1">
    <citation type="submission" date="2011-02" db="EMBL/GenBank/DDBJ databases">
        <title>The Genome Sequence of Sphaeroforma arctica JP610.</title>
        <authorList>
            <consortium name="The Broad Institute Genome Sequencing Platform"/>
            <person name="Russ C."/>
            <person name="Cuomo C."/>
            <person name="Young S.K."/>
            <person name="Zeng Q."/>
            <person name="Gargeya S."/>
            <person name="Alvarado L."/>
            <person name="Berlin A."/>
            <person name="Chapman S.B."/>
            <person name="Chen Z."/>
            <person name="Freedman E."/>
            <person name="Gellesch M."/>
            <person name="Goldberg J."/>
            <person name="Griggs A."/>
            <person name="Gujja S."/>
            <person name="Heilman E."/>
            <person name="Heiman D."/>
            <person name="Howarth C."/>
            <person name="Mehta T."/>
            <person name="Neiman D."/>
            <person name="Pearson M."/>
            <person name="Roberts A."/>
            <person name="Saif S."/>
            <person name="Shea T."/>
            <person name="Shenoy N."/>
            <person name="Sisk P."/>
            <person name="Stolte C."/>
            <person name="Sykes S."/>
            <person name="White J."/>
            <person name="Yandava C."/>
            <person name="Burger G."/>
            <person name="Gray M.W."/>
            <person name="Holland P.W.H."/>
            <person name="King N."/>
            <person name="Lang F.B.F."/>
            <person name="Roger A.J."/>
            <person name="Ruiz-Trillo I."/>
            <person name="Haas B."/>
            <person name="Nusbaum C."/>
            <person name="Birren B."/>
        </authorList>
    </citation>
    <scope>NUCLEOTIDE SEQUENCE [LARGE SCALE GENOMIC DNA]</scope>
    <source>
        <strain evidence="2 3">JP610</strain>
    </source>
</reference>
<evidence type="ECO:0000313" key="2">
    <source>
        <dbReference type="EMBL" id="KNC76119.1"/>
    </source>
</evidence>
<name>A0A0L0FH70_9EUKA</name>
<feature type="region of interest" description="Disordered" evidence="1">
    <location>
        <begin position="1"/>
        <end position="23"/>
    </location>
</feature>
<dbReference type="RefSeq" id="XP_014150021.1">
    <property type="nucleotide sequence ID" value="XM_014294546.1"/>
</dbReference>
<feature type="compositionally biased region" description="Basic and acidic residues" evidence="1">
    <location>
        <begin position="7"/>
        <end position="22"/>
    </location>
</feature>
<dbReference type="Proteomes" id="UP000054560">
    <property type="component" value="Unassembled WGS sequence"/>
</dbReference>
<evidence type="ECO:0000313" key="3">
    <source>
        <dbReference type="Proteomes" id="UP000054560"/>
    </source>
</evidence>
<dbReference type="GeneID" id="25911873"/>
<protein>
    <submittedName>
        <fullName evidence="2">Uncharacterized protein</fullName>
    </submittedName>
</protein>
<feature type="compositionally biased region" description="Polar residues" evidence="1">
    <location>
        <begin position="66"/>
        <end position="84"/>
    </location>
</feature>
<dbReference type="AlphaFoldDB" id="A0A0L0FH70"/>
<gene>
    <name evidence="2" type="ORF">SARC_11369</name>
</gene>
<accession>A0A0L0FH70</accession>
<evidence type="ECO:0000256" key="1">
    <source>
        <dbReference type="SAM" id="MobiDB-lite"/>
    </source>
</evidence>
<feature type="region of interest" description="Disordered" evidence="1">
    <location>
        <begin position="66"/>
        <end position="90"/>
    </location>
</feature>
<sequence>MNRQTRRGNDEGKTSAPNERKGSTLTPLAEVVCLVTVLDKFSNPIRSSAWANPLLSVYTVHTGASKGTRTLPHQKQGRGFNSTSPAPPPAVRRIFYPDKGVEVVSLTDNCPETS</sequence>